<keyword evidence="3" id="KW-1185">Reference proteome</keyword>
<evidence type="ECO:0000313" key="2">
    <source>
        <dbReference type="EMBL" id="KUF41886.1"/>
    </source>
</evidence>
<dbReference type="Pfam" id="PF00990">
    <property type="entry name" value="GGDEF"/>
    <property type="match status" value="1"/>
</dbReference>
<name>A0A0W7Z3S2_9BURK</name>
<dbReference type="InterPro" id="IPR013656">
    <property type="entry name" value="PAS_4"/>
</dbReference>
<comment type="caution">
    <text evidence="2">The sequence shown here is derived from an EMBL/GenBank/DDBJ whole genome shotgun (WGS) entry which is preliminary data.</text>
</comment>
<dbReference type="EMBL" id="LPXH01000018">
    <property type="protein sequence ID" value="KUF41886.1"/>
    <property type="molecule type" value="Genomic_DNA"/>
</dbReference>
<dbReference type="InterPro" id="IPR052155">
    <property type="entry name" value="Biofilm_reg_signaling"/>
</dbReference>
<dbReference type="PROSITE" id="PS50113">
    <property type="entry name" value="PAC"/>
    <property type="match status" value="1"/>
</dbReference>
<dbReference type="PANTHER" id="PTHR44757">
    <property type="entry name" value="DIGUANYLATE CYCLASE DGCP"/>
    <property type="match status" value="1"/>
</dbReference>
<accession>A0A0W7Z3S2</accession>
<dbReference type="AlphaFoldDB" id="A0A0W7Z3S2"/>
<dbReference type="InterPro" id="IPR035965">
    <property type="entry name" value="PAS-like_dom_sf"/>
</dbReference>
<protein>
    <recommendedName>
        <fullName evidence="1">PAC domain-containing protein</fullName>
    </recommendedName>
</protein>
<dbReference type="InterPro" id="IPR000700">
    <property type="entry name" value="PAS-assoc_C"/>
</dbReference>
<organism evidence="2 3">
    <name type="scientific">Comamonas kerstersii</name>
    <dbReference type="NCBI Taxonomy" id="225992"/>
    <lineage>
        <taxon>Bacteria</taxon>
        <taxon>Pseudomonadati</taxon>
        <taxon>Pseudomonadota</taxon>
        <taxon>Betaproteobacteria</taxon>
        <taxon>Burkholderiales</taxon>
        <taxon>Comamonadaceae</taxon>
        <taxon>Comamonas</taxon>
    </lineage>
</organism>
<dbReference type="Gene3D" id="3.30.450.20">
    <property type="entry name" value="PAS domain"/>
    <property type="match status" value="1"/>
</dbReference>
<dbReference type="InterPro" id="IPR029787">
    <property type="entry name" value="Nucleotide_cyclase"/>
</dbReference>
<dbReference type="Gene3D" id="3.30.70.270">
    <property type="match status" value="1"/>
</dbReference>
<proteinExistence type="predicted"/>
<feature type="domain" description="PAC" evidence="1">
    <location>
        <begin position="93"/>
        <end position="146"/>
    </location>
</feature>
<dbReference type="InterPro" id="IPR000160">
    <property type="entry name" value="GGDEF_dom"/>
</dbReference>
<dbReference type="Proteomes" id="UP000053300">
    <property type="component" value="Unassembled WGS sequence"/>
</dbReference>
<gene>
    <name evidence="2" type="ORF">AS359_05475</name>
</gene>
<accession>A0A1V3TQ07</accession>
<dbReference type="PANTHER" id="PTHR44757:SF2">
    <property type="entry name" value="BIOFILM ARCHITECTURE MAINTENANCE PROTEIN MBAA"/>
    <property type="match status" value="1"/>
</dbReference>
<dbReference type="CDD" id="cd00130">
    <property type="entry name" value="PAS"/>
    <property type="match status" value="1"/>
</dbReference>
<dbReference type="SUPFAM" id="SSF55073">
    <property type="entry name" value="Nucleotide cyclase"/>
    <property type="match status" value="1"/>
</dbReference>
<dbReference type="RefSeq" id="WP_058879615.1">
    <property type="nucleotide sequence ID" value="NZ_LPXH01000018.1"/>
</dbReference>
<evidence type="ECO:0000313" key="3">
    <source>
        <dbReference type="Proteomes" id="UP000053300"/>
    </source>
</evidence>
<dbReference type="NCBIfam" id="TIGR00254">
    <property type="entry name" value="GGDEF"/>
    <property type="match status" value="1"/>
</dbReference>
<dbReference type="Pfam" id="PF08448">
    <property type="entry name" value="PAS_4"/>
    <property type="match status" value="1"/>
</dbReference>
<dbReference type="InterPro" id="IPR000014">
    <property type="entry name" value="PAS"/>
</dbReference>
<evidence type="ECO:0000259" key="1">
    <source>
        <dbReference type="PROSITE" id="PS50113"/>
    </source>
</evidence>
<reference evidence="2 3" key="1">
    <citation type="submission" date="2015-12" db="EMBL/GenBank/DDBJ databases">
        <title>Complete genome sequence of a multi-drug resistant strain Acidovorax sp. 12322-1.</title>
        <authorList>
            <person name="Ming D."/>
            <person name="Wang M."/>
            <person name="Hu S."/>
            <person name="Zhou Y."/>
            <person name="Jiang T."/>
        </authorList>
    </citation>
    <scope>NUCLEOTIDE SEQUENCE [LARGE SCALE GENOMIC DNA]</scope>
    <source>
        <strain evidence="2 3">12322-1</strain>
    </source>
</reference>
<dbReference type="SUPFAM" id="SSF55785">
    <property type="entry name" value="PYP-like sensor domain (PAS domain)"/>
    <property type="match status" value="1"/>
</dbReference>
<sequence>MPLLSFTDIHERVLRQAILHESSMLQTCMLDVSVDCIKILRPDGSLKHMNRSGCIALGVAENESQFGIKWLDLLPPEIRPRGMRALQAARQGKNARFAGLSVAGGKPQHWDNILTPMKGEDGRTIGILCVSRDVTLQREAEKRLRFASDHDELTGLPNRRALKQRLAYLLNKSHADDHMLGLLLLDLDHFKHVNDTLRPSATMSWPHSLQTLPRTRC</sequence>
<dbReference type="InterPro" id="IPR043128">
    <property type="entry name" value="Rev_trsase/Diguanyl_cyclase"/>
</dbReference>